<keyword evidence="3" id="KW-1185">Reference proteome</keyword>
<dbReference type="HOGENOM" id="CLU_2409300_0_0_5"/>
<evidence type="ECO:0000256" key="1">
    <source>
        <dbReference type="SAM" id="SignalP"/>
    </source>
</evidence>
<evidence type="ECO:0000313" key="2">
    <source>
        <dbReference type="EMBL" id="AHB50460.1"/>
    </source>
</evidence>
<dbReference type="RefSeq" id="WP_023788705.1">
    <property type="nucleotide sequence ID" value="NC_022997.1"/>
</dbReference>
<feature type="chain" id="PRO_5004740769" description="Secreted protein" evidence="1">
    <location>
        <begin position="30"/>
        <end position="94"/>
    </location>
</feature>
<feature type="signal peptide" evidence="1">
    <location>
        <begin position="1"/>
        <end position="29"/>
    </location>
</feature>
<evidence type="ECO:0008006" key="4">
    <source>
        <dbReference type="Google" id="ProtNLM"/>
    </source>
</evidence>
<organism evidence="2 3">
    <name type="scientific">Hyphomicrobium nitrativorans NL23</name>
    <dbReference type="NCBI Taxonomy" id="1029756"/>
    <lineage>
        <taxon>Bacteria</taxon>
        <taxon>Pseudomonadati</taxon>
        <taxon>Pseudomonadota</taxon>
        <taxon>Alphaproteobacteria</taxon>
        <taxon>Hyphomicrobiales</taxon>
        <taxon>Hyphomicrobiaceae</taxon>
        <taxon>Hyphomicrobium</taxon>
    </lineage>
</organism>
<sequence length="94" mass="10021">MKMLRKLSIGAVSALLLFGVAAFHSGAFAQEGPGGLINPGRDCQSITTCRFAPGGSYRGCLSSYSCRVCRFVRSACTAGNNRGRSCHRVRCTWG</sequence>
<evidence type="ECO:0000313" key="3">
    <source>
        <dbReference type="Proteomes" id="UP000018542"/>
    </source>
</evidence>
<dbReference type="Proteomes" id="UP000018542">
    <property type="component" value="Chromosome"/>
</dbReference>
<reference evidence="2 3" key="1">
    <citation type="journal article" date="2014" name="Genome Announc.">
        <title>Complete Genome Sequence of Hyphomicrobium nitrativorans Strain NL23, a Denitrifying Bacterium Isolated from Biofilm of a Methanol-Fed Denitrification System Treating Seawater at the Montreal Biodome.</title>
        <authorList>
            <person name="Martineau C."/>
            <person name="Villeneuve C."/>
            <person name="Mauffrey F."/>
            <person name="Villemur R."/>
        </authorList>
    </citation>
    <scope>NUCLEOTIDE SEQUENCE [LARGE SCALE GENOMIC DNA]</scope>
    <source>
        <strain evidence="2">NL23</strain>
    </source>
</reference>
<dbReference type="STRING" id="1029756.W911_17080"/>
<dbReference type="EMBL" id="CP006912">
    <property type="protein sequence ID" value="AHB50460.1"/>
    <property type="molecule type" value="Genomic_DNA"/>
</dbReference>
<keyword evidence="1" id="KW-0732">Signal</keyword>
<dbReference type="PATRIC" id="fig|1029756.8.peg.3556"/>
<gene>
    <name evidence="2" type="ORF">W911_17080</name>
</gene>
<dbReference type="OrthoDB" id="7933829at2"/>
<proteinExistence type="predicted"/>
<protein>
    <recommendedName>
        <fullName evidence="4">Secreted protein</fullName>
    </recommendedName>
</protein>
<accession>V5SK15</accession>
<dbReference type="KEGG" id="hni:W911_17080"/>
<dbReference type="AlphaFoldDB" id="V5SK15"/>
<name>V5SK15_9HYPH</name>